<keyword evidence="1" id="KW-0175">Coiled coil</keyword>
<dbReference type="Proteomes" id="UP000249645">
    <property type="component" value="Unassembled WGS sequence"/>
</dbReference>
<name>A0A2W5EXI3_9SPHI</name>
<accession>A0A2W5EXI3</accession>
<organism evidence="2 3">
    <name type="scientific">Pseudopedobacter saltans</name>
    <dbReference type="NCBI Taxonomy" id="151895"/>
    <lineage>
        <taxon>Bacteria</taxon>
        <taxon>Pseudomonadati</taxon>
        <taxon>Bacteroidota</taxon>
        <taxon>Sphingobacteriia</taxon>
        <taxon>Sphingobacteriales</taxon>
        <taxon>Sphingobacteriaceae</taxon>
        <taxon>Pseudopedobacter</taxon>
    </lineage>
</organism>
<evidence type="ECO:0000313" key="2">
    <source>
        <dbReference type="EMBL" id="PZP48711.1"/>
    </source>
</evidence>
<dbReference type="EMBL" id="QFOI01000151">
    <property type="protein sequence ID" value="PZP48711.1"/>
    <property type="molecule type" value="Genomic_DNA"/>
</dbReference>
<comment type="caution">
    <text evidence="2">The sequence shown here is derived from an EMBL/GenBank/DDBJ whole genome shotgun (WGS) entry which is preliminary data.</text>
</comment>
<proteinExistence type="predicted"/>
<feature type="coiled-coil region" evidence="1">
    <location>
        <begin position="118"/>
        <end position="145"/>
    </location>
</feature>
<gene>
    <name evidence="2" type="ORF">DI598_09580</name>
</gene>
<evidence type="ECO:0000313" key="3">
    <source>
        <dbReference type="Proteomes" id="UP000249645"/>
    </source>
</evidence>
<evidence type="ECO:0000256" key="1">
    <source>
        <dbReference type="SAM" id="Coils"/>
    </source>
</evidence>
<dbReference type="Pfam" id="PF13618">
    <property type="entry name" value="Gluconate_2-dh3"/>
    <property type="match status" value="1"/>
</dbReference>
<dbReference type="AlphaFoldDB" id="A0A2W5EXI3"/>
<dbReference type="InterPro" id="IPR027056">
    <property type="entry name" value="Gluconate_2DH_su3"/>
</dbReference>
<sequence length="212" mass="23587">MDRRSVLKSVALLVGGSVVGGELFLAGCKEKTPTSSTVEDLFKPEQTTYMDEIAETILPKTSTPGAKDAKVGAFMAVMVRDCYTPEDQKIFIDGLKKINDLSESQFKKTFLETTPEQKTQLLIQLDNEQKEYNKKRSEAKKVAAAKDTTANHNGNRDISMPNHYFALMKQLTLLGYFTSEPGATKALRYLPVPGKYDGNYPYKKGDKAWALS</sequence>
<reference evidence="2 3" key="1">
    <citation type="submission" date="2017-11" db="EMBL/GenBank/DDBJ databases">
        <title>Infants hospitalized years apart are colonized by the same room-sourced microbial strains.</title>
        <authorList>
            <person name="Brooks B."/>
            <person name="Olm M.R."/>
            <person name="Firek B.A."/>
            <person name="Baker R."/>
            <person name="Thomas B.C."/>
            <person name="Morowitz M.J."/>
            <person name="Banfield J.F."/>
        </authorList>
    </citation>
    <scope>NUCLEOTIDE SEQUENCE [LARGE SCALE GENOMIC DNA]</scope>
    <source>
        <strain evidence="2">S2_009_000_R2_76</strain>
    </source>
</reference>
<protein>
    <submittedName>
        <fullName evidence="2">Twin-arginine translocation pathway signal protein</fullName>
    </submittedName>
</protein>